<accession>A0A6A6BSD1</accession>
<feature type="coiled-coil region" evidence="1">
    <location>
        <begin position="313"/>
        <end position="340"/>
    </location>
</feature>
<keyword evidence="3" id="KW-0472">Membrane</keyword>
<keyword evidence="5" id="KW-1185">Reference proteome</keyword>
<evidence type="ECO:0000313" key="5">
    <source>
        <dbReference type="Proteomes" id="UP000799438"/>
    </source>
</evidence>
<evidence type="ECO:0000256" key="3">
    <source>
        <dbReference type="SAM" id="Phobius"/>
    </source>
</evidence>
<dbReference type="RefSeq" id="XP_033402717.1">
    <property type="nucleotide sequence ID" value="XM_033545116.1"/>
</dbReference>
<proteinExistence type="predicted"/>
<dbReference type="Proteomes" id="UP000799438">
    <property type="component" value="Unassembled WGS sequence"/>
</dbReference>
<sequence>MSPSPFTTHVTSITPASASDTVWEESAASLATKSTTSLVTIYIRPPYGSTVSGPYKPPLLTGDNALWIPSVTLPSDQEKTKSINEYLIGPLTTAFKFPDDCAMPLMFAGYNSSDFTAYQAVDCGTIVLPYQRKCWPLGAPRLSSGQKEQTPSVGFYSPGVICPKNYTSACTSIFGENASGAFSFAFPPSEKETAVGCCPSGYSCANTGGYQSCIAETDSTVLSVAACMSSTIRVNYASPFTIPYTSDDGLVANSLHLQAPLIQLKWKEADRTVGISANTASESGLSSTAIITLATTIPAVVLAATIVFVWWMLRRRKQRRRQAEEEAEKALRKTSEEKAELPVAGAEISELYDHPRELAAEPVPPRELDGTSTGARVHELSADNTTNATRNES</sequence>
<name>A0A6A6BSD1_9PEZI</name>
<dbReference type="AlphaFoldDB" id="A0A6A6BSD1"/>
<feature type="transmembrane region" description="Helical" evidence="3">
    <location>
        <begin position="289"/>
        <end position="313"/>
    </location>
</feature>
<dbReference type="EMBL" id="ML995474">
    <property type="protein sequence ID" value="KAF2147009.1"/>
    <property type="molecule type" value="Genomic_DNA"/>
</dbReference>
<dbReference type="GeneID" id="54302611"/>
<protein>
    <submittedName>
        <fullName evidence="4">Uncharacterized protein</fullName>
    </submittedName>
</protein>
<dbReference type="OrthoDB" id="5429716at2759"/>
<feature type="compositionally biased region" description="Polar residues" evidence="2">
    <location>
        <begin position="382"/>
        <end position="393"/>
    </location>
</feature>
<keyword evidence="1" id="KW-0175">Coiled coil</keyword>
<feature type="compositionally biased region" description="Basic and acidic residues" evidence="2">
    <location>
        <begin position="353"/>
        <end position="369"/>
    </location>
</feature>
<keyword evidence="3" id="KW-1133">Transmembrane helix</keyword>
<evidence type="ECO:0000256" key="2">
    <source>
        <dbReference type="SAM" id="MobiDB-lite"/>
    </source>
</evidence>
<organism evidence="4 5">
    <name type="scientific">Aplosporella prunicola CBS 121167</name>
    <dbReference type="NCBI Taxonomy" id="1176127"/>
    <lineage>
        <taxon>Eukaryota</taxon>
        <taxon>Fungi</taxon>
        <taxon>Dikarya</taxon>
        <taxon>Ascomycota</taxon>
        <taxon>Pezizomycotina</taxon>
        <taxon>Dothideomycetes</taxon>
        <taxon>Dothideomycetes incertae sedis</taxon>
        <taxon>Botryosphaeriales</taxon>
        <taxon>Aplosporellaceae</taxon>
        <taxon>Aplosporella</taxon>
    </lineage>
</organism>
<evidence type="ECO:0000313" key="4">
    <source>
        <dbReference type="EMBL" id="KAF2147009.1"/>
    </source>
</evidence>
<keyword evidence="3" id="KW-0812">Transmembrane</keyword>
<reference evidence="4" key="1">
    <citation type="journal article" date="2020" name="Stud. Mycol.">
        <title>101 Dothideomycetes genomes: a test case for predicting lifestyles and emergence of pathogens.</title>
        <authorList>
            <person name="Haridas S."/>
            <person name="Albert R."/>
            <person name="Binder M."/>
            <person name="Bloem J."/>
            <person name="Labutti K."/>
            <person name="Salamov A."/>
            <person name="Andreopoulos B."/>
            <person name="Baker S."/>
            <person name="Barry K."/>
            <person name="Bills G."/>
            <person name="Bluhm B."/>
            <person name="Cannon C."/>
            <person name="Castanera R."/>
            <person name="Culley D."/>
            <person name="Daum C."/>
            <person name="Ezra D."/>
            <person name="Gonzalez J."/>
            <person name="Henrissat B."/>
            <person name="Kuo A."/>
            <person name="Liang C."/>
            <person name="Lipzen A."/>
            <person name="Lutzoni F."/>
            <person name="Magnuson J."/>
            <person name="Mondo S."/>
            <person name="Nolan M."/>
            <person name="Ohm R."/>
            <person name="Pangilinan J."/>
            <person name="Park H.-J."/>
            <person name="Ramirez L."/>
            <person name="Alfaro M."/>
            <person name="Sun H."/>
            <person name="Tritt A."/>
            <person name="Yoshinaga Y."/>
            <person name="Zwiers L.-H."/>
            <person name="Turgeon B."/>
            <person name="Goodwin S."/>
            <person name="Spatafora J."/>
            <person name="Crous P."/>
            <person name="Grigoriev I."/>
        </authorList>
    </citation>
    <scope>NUCLEOTIDE SEQUENCE</scope>
    <source>
        <strain evidence="4">CBS 121167</strain>
    </source>
</reference>
<gene>
    <name evidence="4" type="ORF">K452DRAFT_330364</name>
</gene>
<evidence type="ECO:0000256" key="1">
    <source>
        <dbReference type="SAM" id="Coils"/>
    </source>
</evidence>
<feature type="region of interest" description="Disordered" evidence="2">
    <location>
        <begin position="353"/>
        <end position="393"/>
    </location>
</feature>